<sequence>MPVTVDEVGVQAQQPQQESSEALYTVTQQEVELDIDFKSRVLIGRTSIIIEPQSKELTSVSLTCRSLKVTKVFVDGHPVKLPTYRDPYDGLNVRDGYTVHQHHQMRENIEDAVKEQPDPNLSIQFPKQIKVNTLNANEITSAHSAALDAVLESALANNLEEGDTMFVPITIVVEYTIENSRDSLQWIGLRDGDSRYPHVYTCASSLPGSLPCFVFPYLGSPSSKYSWRLSVCCPRTLGDLFWKPQRTKGDPRTNGANGHDQTMNINANEDEFARGLTNEERNRDIIVVGSGLLEDNDAPCKFSERRRKWVFQCSVPVAPVHIGFAIGPFEEVDFSEFRESGKEDQLKDHAVGVRGYCMPGRADELRNTCLPLQMAIDSFMQSYISYPFAPECQTYKMCFVDDLAQDVIDTATLSLCSSRLLYPETILDSVWENSRILIRAAASQWIGVFITPKASSDYWIIVGASYFMAENFMAGLWGRNELRYRQKLAADAVKDKDKHMPSIYECGNAVSLDPAELDFLELKAPLILYLLHQRLVKQSSAVGVVRILTRMLSDARSGRLGSNEIWTDRFIYTTEKVAHAKVQSFFDQWVYGSGVPSFLVSQAFQKKKFSVAITIKQTQKLDVLALQPQPLSAGNFFREVKEMEHEIYAGQLQDSFTGPMTIRVHEPSGLPYEQIVEVRDGETKVEFHYNSKNKNQLRKRRQRLKEAAVEGHAHVAEDGDDYVPTYSLGDVLMKPEEAAEWQLETLSEDQENILANASYEWIRVDKDFEWIANISFHPGGTPGELELMYIMQLQGDNDVVAHLEAIQRLMALTPSRLLSSVFLRTLMDSRYFYGVRVKAAEALVGCAISQLDYIGFFHLEKAFKTLFCYEGNAGMTKPNDFSDLRLYRIRCAIVQAMSVIRDDRGKAPKRVKQFFLDTLKFNDNSSNQYSDSYYVAYLISGLTRALSSSYNSFQFQMDTDLAEQAAEARLKREALGEIERMRRIDEWIPSYRNVHTRAALRGLVDLMLLRIIPKRTASFLPYTRPGNHDEVRLEAFDHLISLGMMANDSFIRYIFSSLANEPSSYFRDRLWRRIHRGLASIALGETKIDRQQDGDADMNGFTIDTGETMLASRNEAMERSTLEGALKWMAVQLEQNKTLERAIMDALRSPIIGLKDFSELLDLCAHLYKTKDYLPVTLHYPRYWRIQNLGDGKIRFYRSDKFRFKPQNIRPDLKRKKTSDERSESPDAKRRKSGLPLKISLGRSNPTPIPTTPALQAPPVLPSPGSSQSAITAIPKQIQPSQNESPAPHAPIKSTSPVSVKKKPSPAVVKKVSASSANSWVSPAPKLATKSVLKQKRVVLKFKNKKKEYASIVKGTTLEKSSAVPKVPPYADDDDDDDDEPLASRASALPQTNGTTHMKMETAPPPPPLSSIPAPNTETPSSRPSDIPPPQQKLKLKLKFGGGGK</sequence>
<evidence type="ECO:0000313" key="10">
    <source>
        <dbReference type="EMBL" id="KIW07771.1"/>
    </source>
</evidence>
<evidence type="ECO:0000256" key="5">
    <source>
        <dbReference type="ARBA" id="ARBA00023163"/>
    </source>
</evidence>
<dbReference type="GO" id="GO:0000976">
    <property type="term" value="F:transcription cis-regulatory region binding"/>
    <property type="evidence" value="ECO:0007669"/>
    <property type="project" value="TreeGrafter"/>
</dbReference>
<evidence type="ECO:0000259" key="9">
    <source>
        <dbReference type="Pfam" id="PF25577"/>
    </source>
</evidence>
<dbReference type="GO" id="GO:0006367">
    <property type="term" value="P:transcription initiation at RNA polymerase II promoter"/>
    <property type="evidence" value="ECO:0007669"/>
    <property type="project" value="TreeGrafter"/>
</dbReference>
<accession>A0A0D1XY77</accession>
<comment type="subcellular location">
    <subcellularLocation>
        <location evidence="1">Nucleus</location>
    </subcellularLocation>
</comment>
<feature type="domain" description="Transcription initiation factor TFIID subunit 2 TPR repeats" evidence="9">
    <location>
        <begin position="788"/>
        <end position="1074"/>
    </location>
</feature>
<feature type="domain" description="Transcription initiation factor TFIID subunit 2 Ig-like" evidence="8">
    <location>
        <begin position="593"/>
        <end position="777"/>
    </location>
</feature>
<feature type="region of interest" description="Disordered" evidence="7">
    <location>
        <begin position="1353"/>
        <end position="1445"/>
    </location>
</feature>
<reference evidence="10 11" key="1">
    <citation type="submission" date="2015-01" db="EMBL/GenBank/DDBJ databases">
        <title>The Genome Sequence of Ochroconis gallopava CBS43764.</title>
        <authorList>
            <consortium name="The Broad Institute Genomics Platform"/>
            <person name="Cuomo C."/>
            <person name="de Hoog S."/>
            <person name="Gorbushina A."/>
            <person name="Stielow B."/>
            <person name="Teixiera M."/>
            <person name="Abouelleil A."/>
            <person name="Chapman S.B."/>
            <person name="Priest M."/>
            <person name="Young S.K."/>
            <person name="Wortman J."/>
            <person name="Nusbaum C."/>
            <person name="Birren B."/>
        </authorList>
    </citation>
    <scope>NUCLEOTIDE SEQUENCE [LARGE SCALE GENOMIC DNA]</scope>
    <source>
        <strain evidence="10 11">CBS 43764</strain>
    </source>
</reference>
<dbReference type="OrthoDB" id="308861at2759"/>
<feature type="compositionally biased region" description="Acidic residues" evidence="7">
    <location>
        <begin position="1371"/>
        <end position="1381"/>
    </location>
</feature>
<dbReference type="GO" id="GO:0016251">
    <property type="term" value="F:RNA polymerase II general transcription initiation factor activity"/>
    <property type="evidence" value="ECO:0007669"/>
    <property type="project" value="TreeGrafter"/>
</dbReference>
<dbReference type="PANTHER" id="PTHR15137:SF9">
    <property type="entry name" value="TRANSCRIPTION INITIATION FACTOR TFIID SUBUNIT 2"/>
    <property type="match status" value="1"/>
</dbReference>
<dbReference type="Gene3D" id="2.60.40.1730">
    <property type="entry name" value="tricorn interacting facor f3 domain"/>
    <property type="match status" value="1"/>
</dbReference>
<dbReference type="SUPFAM" id="SSF63737">
    <property type="entry name" value="Leukotriene A4 hydrolase N-terminal domain"/>
    <property type="match status" value="1"/>
</dbReference>
<evidence type="ECO:0000313" key="11">
    <source>
        <dbReference type="Proteomes" id="UP000053259"/>
    </source>
</evidence>
<keyword evidence="6" id="KW-0539">Nucleus</keyword>
<dbReference type="Gene3D" id="1.10.390.10">
    <property type="entry name" value="Neutral Protease Domain 2"/>
    <property type="match status" value="1"/>
</dbReference>
<dbReference type="GO" id="GO:0005669">
    <property type="term" value="C:transcription factor TFIID complex"/>
    <property type="evidence" value="ECO:0007669"/>
    <property type="project" value="InterPro"/>
</dbReference>
<proteinExistence type="inferred from homology"/>
<organism evidence="10 11">
    <name type="scientific">Verruconis gallopava</name>
    <dbReference type="NCBI Taxonomy" id="253628"/>
    <lineage>
        <taxon>Eukaryota</taxon>
        <taxon>Fungi</taxon>
        <taxon>Dikarya</taxon>
        <taxon>Ascomycota</taxon>
        <taxon>Pezizomycotina</taxon>
        <taxon>Dothideomycetes</taxon>
        <taxon>Pleosporomycetidae</taxon>
        <taxon>Venturiales</taxon>
        <taxon>Sympoventuriaceae</taxon>
        <taxon>Verruconis</taxon>
    </lineage>
</organism>
<feature type="compositionally biased region" description="Basic and acidic residues" evidence="7">
    <location>
        <begin position="1218"/>
        <end position="1228"/>
    </location>
</feature>
<evidence type="ECO:0000256" key="6">
    <source>
        <dbReference type="ARBA" id="ARBA00023242"/>
    </source>
</evidence>
<evidence type="ECO:0000259" key="8">
    <source>
        <dbReference type="Pfam" id="PF25316"/>
    </source>
</evidence>
<dbReference type="Pfam" id="PF25316">
    <property type="entry name" value="TAF2_3rd"/>
    <property type="match status" value="1"/>
</dbReference>
<dbReference type="FunCoup" id="A0A0D1XY77">
    <property type="interactions" value="594"/>
</dbReference>
<dbReference type="Pfam" id="PF25577">
    <property type="entry name" value="TPR_TAF2_C"/>
    <property type="match status" value="1"/>
</dbReference>
<dbReference type="VEuPathDB" id="FungiDB:PV09_01697"/>
<dbReference type="InterPro" id="IPR027268">
    <property type="entry name" value="Peptidase_M4/M1_CTD_sf"/>
</dbReference>
<dbReference type="InterPro" id="IPR037813">
    <property type="entry name" value="TAF2"/>
</dbReference>
<feature type="compositionally biased region" description="Polar residues" evidence="7">
    <location>
        <begin position="254"/>
        <end position="263"/>
    </location>
</feature>
<dbReference type="RefSeq" id="XP_016217640.1">
    <property type="nucleotide sequence ID" value="XM_016354628.1"/>
</dbReference>
<feature type="region of interest" description="Disordered" evidence="7">
    <location>
        <begin position="1207"/>
        <end position="1324"/>
    </location>
</feature>
<feature type="compositionally biased region" description="Low complexity" evidence="7">
    <location>
        <begin position="1291"/>
        <end position="1324"/>
    </location>
</feature>
<protein>
    <recommendedName>
        <fullName evidence="3">Transcription initiation factor TFIID subunit 2</fullName>
    </recommendedName>
</protein>
<dbReference type="InParanoid" id="A0A0D1XY77"/>
<evidence type="ECO:0000256" key="7">
    <source>
        <dbReference type="SAM" id="MobiDB-lite"/>
    </source>
</evidence>
<dbReference type="EMBL" id="KN847532">
    <property type="protein sequence ID" value="KIW07771.1"/>
    <property type="molecule type" value="Genomic_DNA"/>
</dbReference>
<dbReference type="InterPro" id="IPR042097">
    <property type="entry name" value="Aminopeptidase_N-like_N_sf"/>
</dbReference>
<comment type="similarity">
    <text evidence="2">Belongs to the TAF2 family.</text>
</comment>
<evidence type="ECO:0000256" key="4">
    <source>
        <dbReference type="ARBA" id="ARBA00023015"/>
    </source>
</evidence>
<dbReference type="HOGENOM" id="CLU_002317_2_0_1"/>
<dbReference type="Proteomes" id="UP000053259">
    <property type="component" value="Unassembled WGS sequence"/>
</dbReference>
<dbReference type="GO" id="GO:0003682">
    <property type="term" value="F:chromatin binding"/>
    <property type="evidence" value="ECO:0007669"/>
    <property type="project" value="TreeGrafter"/>
</dbReference>
<dbReference type="SUPFAM" id="SSF55486">
    <property type="entry name" value="Metalloproteases ('zincins'), catalytic domain"/>
    <property type="match status" value="1"/>
</dbReference>
<dbReference type="InterPro" id="IPR057345">
    <property type="entry name" value="Ig-like_TAF2"/>
</dbReference>
<keyword evidence="11" id="KW-1185">Reference proteome</keyword>
<evidence type="ECO:0000256" key="1">
    <source>
        <dbReference type="ARBA" id="ARBA00004123"/>
    </source>
</evidence>
<evidence type="ECO:0000256" key="2">
    <source>
        <dbReference type="ARBA" id="ARBA00010937"/>
    </source>
</evidence>
<dbReference type="STRING" id="253628.A0A0D1XY77"/>
<keyword evidence="5" id="KW-0804">Transcription</keyword>
<dbReference type="PANTHER" id="PTHR15137">
    <property type="entry name" value="TRANSCRIPTION INITIATION FACTOR TFIID"/>
    <property type="match status" value="1"/>
</dbReference>
<evidence type="ECO:0000256" key="3">
    <source>
        <dbReference type="ARBA" id="ARBA00017363"/>
    </source>
</evidence>
<gene>
    <name evidence="10" type="ORF">PV09_01697</name>
</gene>
<dbReference type="CDD" id="cd09839">
    <property type="entry name" value="M1_like_TAF2"/>
    <property type="match status" value="1"/>
</dbReference>
<dbReference type="InterPro" id="IPR057991">
    <property type="entry name" value="TPR_TAF2_C"/>
</dbReference>
<keyword evidence="4" id="KW-0805">Transcription regulation</keyword>
<dbReference type="GeneID" id="27309670"/>
<feature type="region of interest" description="Disordered" evidence="7">
    <location>
        <begin position="244"/>
        <end position="263"/>
    </location>
</feature>
<name>A0A0D1XY77_9PEZI</name>